<protein>
    <recommendedName>
        <fullName evidence="1">RelA/SpoT domain-containing protein</fullName>
    </recommendedName>
</protein>
<dbReference type="CDD" id="cd05399">
    <property type="entry name" value="NT_Rel-Spo_like"/>
    <property type="match status" value="1"/>
</dbReference>
<accession>A0A418KHB2</accession>
<dbReference type="InterPro" id="IPR052366">
    <property type="entry name" value="GTP_Pyrophosphokinase"/>
</dbReference>
<comment type="caution">
    <text evidence="2">The sequence shown here is derived from an EMBL/GenBank/DDBJ whole genome shotgun (WGS) entry which is preliminary data.</text>
</comment>
<dbReference type="AlphaFoldDB" id="A0A418KHB2"/>
<dbReference type="InterPro" id="IPR007685">
    <property type="entry name" value="RelA_SpoT"/>
</dbReference>
<dbReference type="SUPFAM" id="SSF81301">
    <property type="entry name" value="Nucleotidyltransferase"/>
    <property type="match status" value="1"/>
</dbReference>
<dbReference type="Gene3D" id="3.30.460.10">
    <property type="entry name" value="Beta Polymerase, domain 2"/>
    <property type="match status" value="1"/>
</dbReference>
<dbReference type="EMBL" id="QUAL01000430">
    <property type="protein sequence ID" value="RIQ11249.1"/>
    <property type="molecule type" value="Genomic_DNA"/>
</dbReference>
<keyword evidence="3" id="KW-1185">Reference proteome</keyword>
<proteinExistence type="predicted"/>
<dbReference type="Proteomes" id="UP000284057">
    <property type="component" value="Unassembled WGS sequence"/>
</dbReference>
<reference evidence="2 3" key="1">
    <citation type="submission" date="2018-09" db="EMBL/GenBank/DDBJ databases">
        <title>Isolation, diversity and antifungal activity of actinobacteria from wheat.</title>
        <authorList>
            <person name="Han C."/>
        </authorList>
    </citation>
    <scope>NUCLEOTIDE SEQUENCE [LARGE SCALE GENOMIC DNA]</scope>
    <source>
        <strain evidence="2 3">NEAU-YY265</strain>
    </source>
</reference>
<sequence length="289" mass="31919">MRSPENPWHCRSMPLPVSKSQVAKLGERLVTGRATGADWNLYAEVLDAYDQNTTSVRAAIDAVDWSAVLGRPIDLAVTARTKTLGTLLDKLMRTPAVKLPAIRDISGVRIVGDLVLSEQDVVANHLIDLFECQDAKPVDRRAEPMSGYRALHIVIVSDGLPVEVQIRTELQALWADLYERLADTWGRQIRYGEAPLPGPDGSVELRAAAVSALQALSVDQFAAFEHLRDIAHRVIALVPDTELGPVEVDQEKLDKLVEQSRDLQQQGDEVHAQLKERLSKLAEIFDSLA</sequence>
<dbReference type="GO" id="GO:0015969">
    <property type="term" value="P:guanosine tetraphosphate metabolic process"/>
    <property type="evidence" value="ECO:0007669"/>
    <property type="project" value="InterPro"/>
</dbReference>
<organism evidence="2 3">
    <name type="scientific">Jiangella rhizosphaerae</name>
    <dbReference type="NCBI Taxonomy" id="2293569"/>
    <lineage>
        <taxon>Bacteria</taxon>
        <taxon>Bacillati</taxon>
        <taxon>Actinomycetota</taxon>
        <taxon>Actinomycetes</taxon>
        <taxon>Jiangellales</taxon>
        <taxon>Jiangellaceae</taxon>
        <taxon>Jiangella</taxon>
    </lineage>
</organism>
<evidence type="ECO:0000313" key="2">
    <source>
        <dbReference type="EMBL" id="RIQ11249.1"/>
    </source>
</evidence>
<name>A0A418KHB2_9ACTN</name>
<dbReference type="Pfam" id="PF04607">
    <property type="entry name" value="RelA_SpoT"/>
    <property type="match status" value="1"/>
</dbReference>
<dbReference type="SMART" id="SM00954">
    <property type="entry name" value="RelA_SpoT"/>
    <property type="match status" value="1"/>
</dbReference>
<gene>
    <name evidence="2" type="ORF">DY240_29425</name>
</gene>
<feature type="domain" description="RelA/SpoT" evidence="1">
    <location>
        <begin position="79"/>
        <end position="189"/>
    </location>
</feature>
<evidence type="ECO:0000313" key="3">
    <source>
        <dbReference type="Proteomes" id="UP000284057"/>
    </source>
</evidence>
<dbReference type="InterPro" id="IPR043519">
    <property type="entry name" value="NT_sf"/>
</dbReference>
<evidence type="ECO:0000259" key="1">
    <source>
        <dbReference type="SMART" id="SM00954"/>
    </source>
</evidence>
<dbReference type="PANTHER" id="PTHR47837:SF1">
    <property type="entry name" value="GTP PYROPHOSPHOKINASE YJBM"/>
    <property type="match status" value="1"/>
</dbReference>
<dbReference type="PANTHER" id="PTHR47837">
    <property type="entry name" value="GTP PYROPHOSPHOKINASE YJBM"/>
    <property type="match status" value="1"/>
</dbReference>